<name>A0A1I7CLS7_9HYPH</name>
<feature type="region of interest" description="Disordered" evidence="2">
    <location>
        <begin position="29"/>
        <end position="67"/>
    </location>
</feature>
<protein>
    <submittedName>
        <fullName evidence="3">Uncharacterized protein</fullName>
    </submittedName>
</protein>
<dbReference type="Proteomes" id="UP000183371">
    <property type="component" value="Unassembled WGS sequence"/>
</dbReference>
<dbReference type="RefSeq" id="WP_083417129.1">
    <property type="nucleotide sequence ID" value="NZ_FPBD01000006.1"/>
</dbReference>
<feature type="region of interest" description="Disordered" evidence="2">
    <location>
        <begin position="628"/>
        <end position="648"/>
    </location>
</feature>
<reference evidence="4" key="1">
    <citation type="submission" date="2016-10" db="EMBL/GenBank/DDBJ databases">
        <authorList>
            <person name="Varghese N."/>
            <person name="Submissions S."/>
        </authorList>
    </citation>
    <scope>NUCLEOTIDE SEQUENCE [LARGE SCALE GENOMIC DNA]</scope>
    <source>
        <strain evidence="4">DSM 17465</strain>
    </source>
</reference>
<evidence type="ECO:0000256" key="1">
    <source>
        <dbReference type="SAM" id="Coils"/>
    </source>
</evidence>
<sequence length="750" mass="83246">MPAQAPAPKYDDWLKKVYVEMNWKFHDLVGGGRKKRSPSVTSKISEASAAIGSQVDEDTPDWTVDPDIPDYVVAGTPAEERKKRPLTAALSDAGIRPTEGFTERLNSYQSQKSHYEEDPVGAAYADPEAVKWDRLVKGTLGESDQKARQMVLMQHEIELKKQSRQLTREVFQDQSTAPEFRAYLRQASDTPSNKMDTAQRETIMFFSQNMKVLGNELVATTKELMEEKAFGDTMMKTLHQAKASAVTEREKKRLAELEEEAIAYGTATSKQMAFALNCTNCVEAAISRGAEVEAAVLQLNDERPKAVFATSGLQRTAEEMVLTHLDKSNNVKKTLAWAETQPWSQMVKVSIKKEGRDYSITSELRTAPETPANTGDPMVDNHVDMPHKSVTKTDLANTPELGFNGLRSDQLMASMSHQETGEKGPDGKPFVGIPSEASMAWAKTLLTAQKEGQDISDQLPDYMEVKEVWYRENRSGLRGKLKRGKPEKKVHVVTYKGTSESVQAAHKLRSAPKSMAGDLAELADNIADLKADQERKAEKLKAHKEALEKFLSSKGEGMLESYGEAHEAFNALQENILQKVIAKMGKGTSLKNIKKWAAKQPWAALFEIEFKPPENGKKNHYNVVVKEKEEEIEETDGAPEGGRTETDGVIKDNEASLTGALAALSKPAVQKELILKYTGEKHDGLPIVEKPSPLAKKWAEMIMTTYGSGAKLPAYLVLRDVCYKSASRNLIRRGKYISCKAVEFIPSAFK</sequence>
<proteinExistence type="predicted"/>
<gene>
    <name evidence="3" type="ORF">SAMN05444141_106127</name>
</gene>
<dbReference type="EMBL" id="FPBD01000006">
    <property type="protein sequence ID" value="SFU00375.1"/>
    <property type="molecule type" value="Genomic_DNA"/>
</dbReference>
<accession>A0A1I7CLS7</accession>
<organism evidence="3 4">
    <name type="scientific">Pseudovibrio denitrificans</name>
    <dbReference type="NCBI Taxonomy" id="258256"/>
    <lineage>
        <taxon>Bacteria</taxon>
        <taxon>Pseudomonadati</taxon>
        <taxon>Pseudomonadota</taxon>
        <taxon>Alphaproteobacteria</taxon>
        <taxon>Hyphomicrobiales</taxon>
        <taxon>Stappiaceae</taxon>
        <taxon>Pseudovibrio</taxon>
    </lineage>
</organism>
<evidence type="ECO:0000313" key="3">
    <source>
        <dbReference type="EMBL" id="SFU00375.1"/>
    </source>
</evidence>
<feature type="coiled-coil region" evidence="1">
    <location>
        <begin position="519"/>
        <end position="550"/>
    </location>
</feature>
<dbReference type="AlphaFoldDB" id="A0A1I7CLS7"/>
<evidence type="ECO:0000313" key="4">
    <source>
        <dbReference type="Proteomes" id="UP000183371"/>
    </source>
</evidence>
<keyword evidence="1" id="KW-0175">Coiled coil</keyword>
<evidence type="ECO:0000256" key="2">
    <source>
        <dbReference type="SAM" id="MobiDB-lite"/>
    </source>
</evidence>
<keyword evidence="4" id="KW-1185">Reference proteome</keyword>